<keyword evidence="1" id="KW-0472">Membrane</keyword>
<dbReference type="InterPro" id="IPR006860">
    <property type="entry name" value="FecR"/>
</dbReference>
<evidence type="ECO:0000256" key="1">
    <source>
        <dbReference type="SAM" id="Phobius"/>
    </source>
</evidence>
<dbReference type="Gene3D" id="3.55.50.30">
    <property type="match status" value="1"/>
</dbReference>
<evidence type="ECO:0000259" key="2">
    <source>
        <dbReference type="Pfam" id="PF04773"/>
    </source>
</evidence>
<dbReference type="AlphaFoldDB" id="A0A364XWT3"/>
<sequence>MEERYNQYTVADFAADEDFIRWVKNPSQADIVFWEQWISQHPTKASSVKDARILIEAVQFPEYPNLKNSIDQVWRRIENSRQYSTRPLPTTFEEEEVHPSSSVWWKIAATFTGLLMMAGIAYYFVLPKNQIYQTAYGETRRVVLPDGSIATLNGNSSLELGKWEDQREVWLEGEAYFSVQKREDEKTKTPIKFIVHTSDVDVNVLGTQFTVSDHQQTRVVLNEGKIELMLIDKKERIVMQPGDLIEIDKGDKQLVKRTVNPVVYSSWKDNEWILDGISLKEIAKRLEDTYGLKVVVKKDPDPAVKVTGVVPTDDLDKLLIALSTVFNMEFKRQGNEVIIE</sequence>
<dbReference type="PIRSF" id="PIRSF018266">
    <property type="entry name" value="FecR"/>
    <property type="match status" value="1"/>
</dbReference>
<comment type="caution">
    <text evidence="4">The sequence shown here is derived from an EMBL/GenBank/DDBJ whole genome shotgun (WGS) entry which is preliminary data.</text>
</comment>
<dbReference type="RefSeq" id="WP_112749627.1">
    <property type="nucleotide sequence ID" value="NZ_QMFY01000020.1"/>
</dbReference>
<evidence type="ECO:0008006" key="6">
    <source>
        <dbReference type="Google" id="ProtNLM"/>
    </source>
</evidence>
<dbReference type="EMBL" id="QMFY01000020">
    <property type="protein sequence ID" value="RAV98215.1"/>
    <property type="molecule type" value="Genomic_DNA"/>
</dbReference>
<keyword evidence="1" id="KW-1133">Transmembrane helix</keyword>
<dbReference type="Pfam" id="PF04773">
    <property type="entry name" value="FecR"/>
    <property type="match status" value="1"/>
</dbReference>
<dbReference type="InterPro" id="IPR012373">
    <property type="entry name" value="Ferrdict_sens_TM"/>
</dbReference>
<feature type="domain" description="FecR protein" evidence="2">
    <location>
        <begin position="132"/>
        <end position="227"/>
    </location>
</feature>
<feature type="domain" description="Protein FecR C-terminal" evidence="3">
    <location>
        <begin position="273"/>
        <end position="339"/>
    </location>
</feature>
<organism evidence="4 5">
    <name type="scientific">Pseudochryseolinea flava</name>
    <dbReference type="NCBI Taxonomy" id="2059302"/>
    <lineage>
        <taxon>Bacteria</taxon>
        <taxon>Pseudomonadati</taxon>
        <taxon>Bacteroidota</taxon>
        <taxon>Cytophagia</taxon>
        <taxon>Cytophagales</taxon>
        <taxon>Fulvivirgaceae</taxon>
        <taxon>Pseudochryseolinea</taxon>
    </lineage>
</organism>
<gene>
    <name evidence="4" type="ORF">DQQ10_24735</name>
</gene>
<feature type="transmembrane region" description="Helical" evidence="1">
    <location>
        <begin position="103"/>
        <end position="125"/>
    </location>
</feature>
<evidence type="ECO:0000259" key="3">
    <source>
        <dbReference type="Pfam" id="PF16344"/>
    </source>
</evidence>
<dbReference type="PANTHER" id="PTHR30273:SF2">
    <property type="entry name" value="PROTEIN FECR"/>
    <property type="match status" value="1"/>
</dbReference>
<dbReference type="InterPro" id="IPR032508">
    <property type="entry name" value="FecR_C"/>
</dbReference>
<dbReference type="PANTHER" id="PTHR30273">
    <property type="entry name" value="PERIPLASMIC SIGNAL SENSOR AND SIGMA FACTOR ACTIVATOR FECR-RELATED"/>
    <property type="match status" value="1"/>
</dbReference>
<proteinExistence type="predicted"/>
<evidence type="ECO:0000313" key="5">
    <source>
        <dbReference type="Proteomes" id="UP000251889"/>
    </source>
</evidence>
<accession>A0A364XWT3</accession>
<dbReference type="Proteomes" id="UP000251889">
    <property type="component" value="Unassembled WGS sequence"/>
</dbReference>
<dbReference type="Gene3D" id="2.60.120.1440">
    <property type="match status" value="1"/>
</dbReference>
<keyword evidence="5" id="KW-1185">Reference proteome</keyword>
<dbReference type="GO" id="GO:0016989">
    <property type="term" value="F:sigma factor antagonist activity"/>
    <property type="evidence" value="ECO:0007669"/>
    <property type="project" value="TreeGrafter"/>
</dbReference>
<reference evidence="4 5" key="1">
    <citation type="submission" date="2018-06" db="EMBL/GenBank/DDBJ databases">
        <title>Chryseolinea flavus sp. nov., a member of the phylum Bacteroidetes isolated from soil.</title>
        <authorList>
            <person name="Li Y."/>
            <person name="Wang J."/>
        </authorList>
    </citation>
    <scope>NUCLEOTIDE SEQUENCE [LARGE SCALE GENOMIC DNA]</scope>
    <source>
        <strain evidence="4 5">SDU1-6</strain>
    </source>
</reference>
<evidence type="ECO:0000313" key="4">
    <source>
        <dbReference type="EMBL" id="RAV98215.1"/>
    </source>
</evidence>
<name>A0A364XWT3_9BACT</name>
<keyword evidence="1" id="KW-0812">Transmembrane</keyword>
<dbReference type="Pfam" id="PF16344">
    <property type="entry name" value="FecR_C"/>
    <property type="match status" value="1"/>
</dbReference>
<dbReference type="OrthoDB" id="1523489at2"/>
<protein>
    <recommendedName>
        <fullName evidence="6">FecR protein domain-containing protein</fullName>
    </recommendedName>
</protein>